<comment type="caution">
    <text evidence="2">The sequence shown here is derived from an EMBL/GenBank/DDBJ whole genome shotgun (WGS) entry which is preliminary data.</text>
</comment>
<reference evidence="2" key="1">
    <citation type="submission" date="2021-03" db="EMBL/GenBank/DDBJ databases">
        <title>Chromosome level genome of the anhydrobiotic midge Polypedilum vanderplanki.</title>
        <authorList>
            <person name="Yoshida Y."/>
            <person name="Kikawada T."/>
            <person name="Gusev O."/>
        </authorList>
    </citation>
    <scope>NUCLEOTIDE SEQUENCE</scope>
    <source>
        <strain evidence="2">NIAS01</strain>
        <tissue evidence="2">Whole body or cell culture</tissue>
    </source>
</reference>
<evidence type="ECO:0000313" key="2">
    <source>
        <dbReference type="EMBL" id="KAG5668546.1"/>
    </source>
</evidence>
<name>A0A9J6BFQ8_POLVA</name>
<evidence type="ECO:0000313" key="3">
    <source>
        <dbReference type="Proteomes" id="UP001107558"/>
    </source>
</evidence>
<sequence>MKVVLILLFLQIISIQIFAKFHVRITKINCNASGIIVSNFSCYLRAYDRRNPVMNIEYFSHREAKNLKMSFQVHYKPQRNEDFKTIFHFENYEVCKVEEQTSIRPLLKLAFEWMSKLVKNYFSICTLRNDWVKFNNITVPNSTFLNLFPVGYFCLVSLYSDDFDPNVFNLTVQYFITK</sequence>
<dbReference type="EMBL" id="JADBJN010000004">
    <property type="protein sequence ID" value="KAG5668546.1"/>
    <property type="molecule type" value="Genomic_DNA"/>
</dbReference>
<keyword evidence="1" id="KW-0732">Signal</keyword>
<feature type="chain" id="PRO_5039931396" evidence="1">
    <location>
        <begin position="20"/>
        <end position="178"/>
    </location>
</feature>
<accession>A0A9J6BFQ8</accession>
<proteinExistence type="predicted"/>
<keyword evidence="3" id="KW-1185">Reference proteome</keyword>
<dbReference type="Proteomes" id="UP001107558">
    <property type="component" value="Chromosome 4"/>
</dbReference>
<gene>
    <name evidence="2" type="ORF">PVAND_016484</name>
</gene>
<feature type="signal peptide" evidence="1">
    <location>
        <begin position="1"/>
        <end position="19"/>
    </location>
</feature>
<protein>
    <submittedName>
        <fullName evidence="2">Uncharacterized protein</fullName>
    </submittedName>
</protein>
<dbReference type="PANTHER" id="PTHR20898">
    <property type="entry name" value="DAEDALUS ON 3-RELATED-RELATED"/>
    <property type="match status" value="1"/>
</dbReference>
<evidence type="ECO:0000256" key="1">
    <source>
        <dbReference type="SAM" id="SignalP"/>
    </source>
</evidence>
<dbReference type="AlphaFoldDB" id="A0A9J6BFQ8"/>
<organism evidence="2 3">
    <name type="scientific">Polypedilum vanderplanki</name>
    <name type="common">Sleeping chironomid midge</name>
    <dbReference type="NCBI Taxonomy" id="319348"/>
    <lineage>
        <taxon>Eukaryota</taxon>
        <taxon>Metazoa</taxon>
        <taxon>Ecdysozoa</taxon>
        <taxon>Arthropoda</taxon>
        <taxon>Hexapoda</taxon>
        <taxon>Insecta</taxon>
        <taxon>Pterygota</taxon>
        <taxon>Neoptera</taxon>
        <taxon>Endopterygota</taxon>
        <taxon>Diptera</taxon>
        <taxon>Nematocera</taxon>
        <taxon>Chironomoidea</taxon>
        <taxon>Chironomidae</taxon>
        <taxon>Chironominae</taxon>
        <taxon>Polypedilum</taxon>
        <taxon>Polypedilum</taxon>
    </lineage>
</organism>